<dbReference type="EMBL" id="CP163445">
    <property type="protein sequence ID" value="XDQ82987.1"/>
    <property type="molecule type" value="Genomic_DNA"/>
</dbReference>
<evidence type="ECO:0008006" key="2">
    <source>
        <dbReference type="Google" id="ProtNLM"/>
    </source>
</evidence>
<evidence type="ECO:0000313" key="1">
    <source>
        <dbReference type="EMBL" id="XDQ82987.1"/>
    </source>
</evidence>
<dbReference type="RefSeq" id="WP_369185208.1">
    <property type="nucleotide sequence ID" value="NZ_CP163445.1"/>
</dbReference>
<sequence>MRNRVRMTGMLAEWKLQAGGLEEACAYWHRALDDYPAVQSGRADDRFRSMLALVKPYQGNQYACEQYDRARPMAKAA</sequence>
<organism evidence="1">
    <name type="scientific">Streptomyces sp. Y1</name>
    <dbReference type="NCBI Taxonomy" id="3238634"/>
    <lineage>
        <taxon>Bacteria</taxon>
        <taxon>Bacillati</taxon>
        <taxon>Actinomycetota</taxon>
        <taxon>Actinomycetes</taxon>
        <taxon>Kitasatosporales</taxon>
        <taxon>Streptomycetaceae</taxon>
        <taxon>Streptomyces</taxon>
    </lineage>
</organism>
<reference evidence="1" key="1">
    <citation type="submission" date="2024-07" db="EMBL/GenBank/DDBJ databases">
        <authorList>
            <person name="Yu S.T."/>
        </authorList>
    </citation>
    <scope>NUCLEOTIDE SEQUENCE</scope>
    <source>
        <strain evidence="1">Y1</strain>
    </source>
</reference>
<proteinExistence type="predicted"/>
<name>A0AB39TUY2_9ACTN</name>
<accession>A0AB39TUY2</accession>
<protein>
    <recommendedName>
        <fullName evidence="2">Tetratricopeptide repeat protein</fullName>
    </recommendedName>
</protein>
<dbReference type="AlphaFoldDB" id="A0AB39TUY2"/>
<gene>
    <name evidence="1" type="ORF">AB2U05_33040</name>
</gene>